<reference evidence="8" key="1">
    <citation type="submission" date="2016-09" db="EMBL/GenBank/DDBJ databases">
        <authorList>
            <person name="Varghese N."/>
            <person name="Submissions S."/>
        </authorList>
    </citation>
    <scope>NUCLEOTIDE SEQUENCE [LARGE SCALE GENOMIC DNA]</scope>
    <source>
        <strain evidence="8">ANC 4466</strain>
    </source>
</reference>
<dbReference type="Pfam" id="PF08281">
    <property type="entry name" value="Sigma70_r4_2"/>
    <property type="match status" value="1"/>
</dbReference>
<evidence type="ECO:0000259" key="5">
    <source>
        <dbReference type="Pfam" id="PF04542"/>
    </source>
</evidence>
<name>A0A240EA42_9GAMM</name>
<dbReference type="AlphaFoldDB" id="A0A240EA42"/>
<dbReference type="NCBIfam" id="TIGR02937">
    <property type="entry name" value="sigma70-ECF"/>
    <property type="match status" value="1"/>
</dbReference>
<evidence type="ECO:0000259" key="6">
    <source>
        <dbReference type="Pfam" id="PF08281"/>
    </source>
</evidence>
<keyword evidence="3" id="KW-0731">Sigma factor</keyword>
<dbReference type="Pfam" id="PF04542">
    <property type="entry name" value="Sigma70_r2"/>
    <property type="match status" value="1"/>
</dbReference>
<feature type="domain" description="RNA polymerase sigma factor 70 region 4 type 2" evidence="6">
    <location>
        <begin position="111"/>
        <end position="162"/>
    </location>
</feature>
<keyword evidence="8" id="KW-1185">Reference proteome</keyword>
<evidence type="ECO:0000256" key="1">
    <source>
        <dbReference type="ARBA" id="ARBA00010641"/>
    </source>
</evidence>
<evidence type="ECO:0000256" key="2">
    <source>
        <dbReference type="ARBA" id="ARBA00023015"/>
    </source>
</evidence>
<organism evidence="7 8">
    <name type="scientific">Acinetobacter puyangensis</name>
    <dbReference type="NCBI Taxonomy" id="1096779"/>
    <lineage>
        <taxon>Bacteria</taxon>
        <taxon>Pseudomonadati</taxon>
        <taxon>Pseudomonadota</taxon>
        <taxon>Gammaproteobacteria</taxon>
        <taxon>Moraxellales</taxon>
        <taxon>Moraxellaceae</taxon>
        <taxon>Acinetobacter</taxon>
    </lineage>
</organism>
<dbReference type="SUPFAM" id="SSF88659">
    <property type="entry name" value="Sigma3 and sigma4 domains of RNA polymerase sigma factors"/>
    <property type="match status" value="1"/>
</dbReference>
<dbReference type="InterPro" id="IPR036388">
    <property type="entry name" value="WH-like_DNA-bd_sf"/>
</dbReference>
<dbReference type="InterPro" id="IPR007627">
    <property type="entry name" value="RNA_pol_sigma70_r2"/>
</dbReference>
<dbReference type="InterPro" id="IPR013324">
    <property type="entry name" value="RNA_pol_sigma_r3/r4-like"/>
</dbReference>
<evidence type="ECO:0000256" key="3">
    <source>
        <dbReference type="ARBA" id="ARBA00023082"/>
    </source>
</evidence>
<evidence type="ECO:0000256" key="4">
    <source>
        <dbReference type="ARBA" id="ARBA00023163"/>
    </source>
</evidence>
<proteinExistence type="inferred from homology"/>
<dbReference type="GO" id="GO:0016987">
    <property type="term" value="F:sigma factor activity"/>
    <property type="evidence" value="ECO:0007669"/>
    <property type="project" value="UniProtKB-KW"/>
</dbReference>
<gene>
    <name evidence="7" type="ORF">SAMN05421731_105142</name>
</gene>
<dbReference type="InterPro" id="IPR039425">
    <property type="entry name" value="RNA_pol_sigma-70-like"/>
</dbReference>
<dbReference type="InterPro" id="IPR013325">
    <property type="entry name" value="RNA_pol_sigma_r2"/>
</dbReference>
<accession>A0A240EA42</accession>
<dbReference type="GO" id="GO:0003677">
    <property type="term" value="F:DNA binding"/>
    <property type="evidence" value="ECO:0007669"/>
    <property type="project" value="InterPro"/>
</dbReference>
<keyword evidence="2" id="KW-0805">Transcription regulation</keyword>
<dbReference type="InterPro" id="IPR013249">
    <property type="entry name" value="RNA_pol_sigma70_r4_t2"/>
</dbReference>
<dbReference type="GO" id="GO:0006352">
    <property type="term" value="P:DNA-templated transcription initiation"/>
    <property type="evidence" value="ECO:0007669"/>
    <property type="project" value="InterPro"/>
</dbReference>
<dbReference type="EMBL" id="OANT01000005">
    <property type="protein sequence ID" value="SNX45588.1"/>
    <property type="molecule type" value="Genomic_DNA"/>
</dbReference>
<dbReference type="Gene3D" id="1.10.1740.10">
    <property type="match status" value="1"/>
</dbReference>
<dbReference type="Proteomes" id="UP000219042">
    <property type="component" value="Unassembled WGS sequence"/>
</dbReference>
<dbReference type="InterPro" id="IPR014284">
    <property type="entry name" value="RNA_pol_sigma-70_dom"/>
</dbReference>
<protein>
    <submittedName>
        <fullName evidence="7">RNA polymerase sigma-70 factor, ECF subfamily</fullName>
    </submittedName>
</protein>
<dbReference type="SUPFAM" id="SSF88946">
    <property type="entry name" value="Sigma2 domain of RNA polymerase sigma factors"/>
    <property type="match status" value="1"/>
</dbReference>
<dbReference type="PANTHER" id="PTHR43133:SF63">
    <property type="entry name" value="RNA POLYMERASE SIGMA FACTOR FECI-RELATED"/>
    <property type="match status" value="1"/>
</dbReference>
<dbReference type="Gene3D" id="1.10.10.10">
    <property type="entry name" value="Winged helix-like DNA-binding domain superfamily/Winged helix DNA-binding domain"/>
    <property type="match status" value="1"/>
</dbReference>
<feature type="domain" description="RNA polymerase sigma-70 region 2" evidence="5">
    <location>
        <begin position="14"/>
        <end position="78"/>
    </location>
</feature>
<dbReference type="PANTHER" id="PTHR43133">
    <property type="entry name" value="RNA POLYMERASE ECF-TYPE SIGMA FACTO"/>
    <property type="match status" value="1"/>
</dbReference>
<keyword evidence="4" id="KW-0804">Transcription</keyword>
<evidence type="ECO:0000313" key="7">
    <source>
        <dbReference type="EMBL" id="SNX45588.1"/>
    </source>
</evidence>
<sequence>MMDMQQKHIWFSQIYQSHHSTLLRWFNSKLNHQQQAEDLSHEVFYRILKSEYQQDIKEPKAWLLGIAKHIVIDHWRKQHIERLYLDALRYIPEDYHPSAEHEACIRESIYQVHCILEQLPARVAQTFLLAQLDGLNYVQIAEQLNISETTVKRDMKQAFLACMQIDPYD</sequence>
<comment type="similarity">
    <text evidence="1">Belongs to the sigma-70 factor family. ECF subfamily.</text>
</comment>
<evidence type="ECO:0000313" key="8">
    <source>
        <dbReference type="Proteomes" id="UP000219042"/>
    </source>
</evidence>